<proteinExistence type="predicted"/>
<dbReference type="EMBL" id="BKCJ011819962">
    <property type="protein sequence ID" value="GFD55636.1"/>
    <property type="molecule type" value="Genomic_DNA"/>
</dbReference>
<evidence type="ECO:0000256" key="1">
    <source>
        <dbReference type="SAM" id="MobiDB-lite"/>
    </source>
</evidence>
<organism evidence="2">
    <name type="scientific">Tanacetum cinerariifolium</name>
    <name type="common">Dalmatian daisy</name>
    <name type="synonym">Chrysanthemum cinerariifolium</name>
    <dbReference type="NCBI Taxonomy" id="118510"/>
    <lineage>
        <taxon>Eukaryota</taxon>
        <taxon>Viridiplantae</taxon>
        <taxon>Streptophyta</taxon>
        <taxon>Embryophyta</taxon>
        <taxon>Tracheophyta</taxon>
        <taxon>Spermatophyta</taxon>
        <taxon>Magnoliopsida</taxon>
        <taxon>eudicotyledons</taxon>
        <taxon>Gunneridae</taxon>
        <taxon>Pentapetalae</taxon>
        <taxon>asterids</taxon>
        <taxon>campanulids</taxon>
        <taxon>Asterales</taxon>
        <taxon>Asteraceae</taxon>
        <taxon>Asteroideae</taxon>
        <taxon>Anthemideae</taxon>
        <taxon>Anthemidinae</taxon>
        <taxon>Tanacetum</taxon>
    </lineage>
</organism>
<name>A0A699XCN9_TANCI</name>
<feature type="compositionally biased region" description="Low complexity" evidence="1">
    <location>
        <begin position="28"/>
        <end position="49"/>
    </location>
</feature>
<feature type="compositionally biased region" description="Basic residues" evidence="1">
    <location>
        <begin position="68"/>
        <end position="78"/>
    </location>
</feature>
<accession>A0A699XCN9</accession>
<protein>
    <submittedName>
        <fullName evidence="2">Uncharacterized protein</fullName>
    </submittedName>
</protein>
<dbReference type="AlphaFoldDB" id="A0A699XCN9"/>
<sequence>PLQRRSAAPAHHPGRGGANRANPRREAGQGPPDSGRGPGPGADSAARDGVSGAAPGPHRQRQNQAQKPQRHPQHRRGHFGHEQRPGPGRLLRR</sequence>
<feature type="region of interest" description="Disordered" evidence="1">
    <location>
        <begin position="1"/>
        <end position="93"/>
    </location>
</feature>
<gene>
    <name evidence="2" type="ORF">Tci_927605</name>
</gene>
<reference evidence="2" key="1">
    <citation type="journal article" date="2019" name="Sci. Rep.">
        <title>Draft genome of Tanacetum cinerariifolium, the natural source of mosquito coil.</title>
        <authorList>
            <person name="Yamashiro T."/>
            <person name="Shiraishi A."/>
            <person name="Satake H."/>
            <person name="Nakayama K."/>
        </authorList>
    </citation>
    <scope>NUCLEOTIDE SEQUENCE</scope>
</reference>
<feature type="non-terminal residue" evidence="2">
    <location>
        <position position="1"/>
    </location>
</feature>
<evidence type="ECO:0000313" key="2">
    <source>
        <dbReference type="EMBL" id="GFD55636.1"/>
    </source>
</evidence>
<feature type="non-terminal residue" evidence="2">
    <location>
        <position position="93"/>
    </location>
</feature>
<comment type="caution">
    <text evidence="2">The sequence shown here is derived from an EMBL/GenBank/DDBJ whole genome shotgun (WGS) entry which is preliminary data.</text>
</comment>